<dbReference type="GO" id="GO:0005829">
    <property type="term" value="C:cytosol"/>
    <property type="evidence" value="ECO:0007669"/>
    <property type="project" value="TreeGrafter"/>
</dbReference>
<proteinExistence type="predicted"/>
<dbReference type="GO" id="GO:0006516">
    <property type="term" value="P:glycoprotein catabolic process"/>
    <property type="evidence" value="ECO:0007669"/>
    <property type="project" value="TreeGrafter"/>
</dbReference>
<dbReference type="PANTHER" id="PTHR12143:SF43">
    <property type="entry name" value="PUTATIVE-RELATED"/>
    <property type="match status" value="1"/>
</dbReference>
<evidence type="ECO:0000256" key="1">
    <source>
        <dbReference type="SAM" id="SignalP"/>
    </source>
</evidence>
<dbReference type="Gene3D" id="1.20.1050.60">
    <property type="entry name" value="alpha-1,2-mannosidase"/>
    <property type="match status" value="1"/>
</dbReference>
<dbReference type="Gene3D" id="2.70.98.10">
    <property type="match status" value="2"/>
</dbReference>
<evidence type="ECO:0000259" key="3">
    <source>
        <dbReference type="Pfam" id="PF17678"/>
    </source>
</evidence>
<comment type="caution">
    <text evidence="4">The sequence shown here is derived from an EMBL/GenBank/DDBJ whole genome shotgun (WGS) entry which is preliminary data.</text>
</comment>
<feature type="domain" description="Glycosyl hydrolase family 92" evidence="2">
    <location>
        <begin position="358"/>
        <end position="832"/>
    </location>
</feature>
<dbReference type="FunFam" id="3.30.2080.10:FF:000001">
    <property type="entry name" value="Alpha-1,2-mannosidase subfamily"/>
    <property type="match status" value="1"/>
</dbReference>
<protein>
    <submittedName>
        <fullName evidence="4">Putative glycosidase-like protein</fullName>
    </submittedName>
</protein>
<gene>
    <name evidence="4" type="ORF">ACRE_070820</name>
</gene>
<reference evidence="5" key="1">
    <citation type="journal article" date="2014" name="Genome Announc.">
        <title>Genome sequence and annotation of Acremonium chrysogenum, producer of the beta-lactam antibiotic cephalosporin C.</title>
        <authorList>
            <person name="Terfehr D."/>
            <person name="Dahlmann T.A."/>
            <person name="Specht T."/>
            <person name="Zadra I."/>
            <person name="Kuernsteiner H."/>
            <person name="Kueck U."/>
        </authorList>
    </citation>
    <scope>NUCLEOTIDE SEQUENCE [LARGE SCALE GENOMIC DNA]</scope>
    <source>
        <strain evidence="5">ATCC 11550 / CBS 779.69 / DSM 880 / IAM 14645 / JCM 23072 / IMI 49137</strain>
    </source>
</reference>
<keyword evidence="4" id="KW-0378">Hydrolase</keyword>
<dbReference type="InterPro" id="IPR041371">
    <property type="entry name" value="GH92_N"/>
</dbReference>
<organism evidence="4 5">
    <name type="scientific">Hapsidospora chrysogenum (strain ATCC 11550 / CBS 779.69 / DSM 880 / IAM 14645 / JCM 23072 / IMI 49137)</name>
    <name type="common">Acremonium chrysogenum</name>
    <dbReference type="NCBI Taxonomy" id="857340"/>
    <lineage>
        <taxon>Eukaryota</taxon>
        <taxon>Fungi</taxon>
        <taxon>Dikarya</taxon>
        <taxon>Ascomycota</taxon>
        <taxon>Pezizomycotina</taxon>
        <taxon>Sordariomycetes</taxon>
        <taxon>Hypocreomycetidae</taxon>
        <taxon>Hypocreales</taxon>
        <taxon>Bionectriaceae</taxon>
        <taxon>Hapsidospora</taxon>
    </lineage>
</organism>
<dbReference type="Proteomes" id="UP000029964">
    <property type="component" value="Unassembled WGS sequence"/>
</dbReference>
<feature type="signal peptide" evidence="1">
    <location>
        <begin position="1"/>
        <end position="19"/>
    </location>
</feature>
<dbReference type="GO" id="GO:0000224">
    <property type="term" value="F:peptide-N4-(N-acetyl-beta-glucosaminyl)asparagine amidase activity"/>
    <property type="evidence" value="ECO:0007669"/>
    <property type="project" value="TreeGrafter"/>
</dbReference>
<keyword evidence="1" id="KW-0732">Signal</keyword>
<dbReference type="InterPro" id="IPR008928">
    <property type="entry name" value="6-hairpin_glycosidase_sf"/>
</dbReference>
<dbReference type="InterPro" id="IPR005887">
    <property type="entry name" value="GH92_a_mannosidase_put"/>
</dbReference>
<dbReference type="InterPro" id="IPR050883">
    <property type="entry name" value="PNGase"/>
</dbReference>
<dbReference type="EMBL" id="JPKY01000101">
    <property type="protein sequence ID" value="KFH42207.1"/>
    <property type="molecule type" value="Genomic_DNA"/>
</dbReference>
<dbReference type="Gene3D" id="3.30.2080.10">
    <property type="entry name" value="GH92 mannosidase domain"/>
    <property type="match status" value="1"/>
</dbReference>
<dbReference type="STRING" id="857340.A0A086SYM5"/>
<evidence type="ECO:0000259" key="2">
    <source>
        <dbReference type="Pfam" id="PF07971"/>
    </source>
</evidence>
<accession>A0A086SYM5</accession>
<dbReference type="Gene3D" id="1.20.1610.10">
    <property type="entry name" value="alpha-1,2-mannosidases domains"/>
    <property type="match status" value="1"/>
</dbReference>
<dbReference type="PANTHER" id="PTHR12143">
    <property type="entry name" value="PEPTIDE N-GLYCANASE PNGASE -RELATED"/>
    <property type="match status" value="1"/>
</dbReference>
<feature type="domain" description="Glycosyl hydrolase family 92 N-terminal" evidence="3">
    <location>
        <begin position="37"/>
        <end position="352"/>
    </location>
</feature>
<evidence type="ECO:0000313" key="4">
    <source>
        <dbReference type="EMBL" id="KFH42207.1"/>
    </source>
</evidence>
<keyword evidence="4" id="KW-0326">Glycosidase</keyword>
<dbReference type="Pfam" id="PF07971">
    <property type="entry name" value="Glyco_hydro_92"/>
    <property type="match status" value="1"/>
</dbReference>
<dbReference type="GO" id="GO:0005634">
    <property type="term" value="C:nucleus"/>
    <property type="evidence" value="ECO:0007669"/>
    <property type="project" value="TreeGrafter"/>
</dbReference>
<dbReference type="OrthoDB" id="449263at2759"/>
<dbReference type="InterPro" id="IPR012939">
    <property type="entry name" value="Glyco_hydro_92"/>
</dbReference>
<dbReference type="GO" id="GO:0016798">
    <property type="term" value="F:hydrolase activity, acting on glycosyl bonds"/>
    <property type="evidence" value="ECO:0007669"/>
    <property type="project" value="UniProtKB-KW"/>
</dbReference>
<dbReference type="InterPro" id="IPR014718">
    <property type="entry name" value="GH-type_carb-bd"/>
</dbReference>
<name>A0A086SYM5_HAPC1</name>
<dbReference type="GO" id="GO:0030246">
    <property type="term" value="F:carbohydrate binding"/>
    <property type="evidence" value="ECO:0007669"/>
    <property type="project" value="InterPro"/>
</dbReference>
<sequence>MHLNAARTAWWLLAATVPASPPPPPSSYHGGAGVLQHVNPLIGTRGFTPNDNGGMIPSVSLPFGMTRWTPQTRENFISQVPYSDHDRRMHGFQATHQPAIWMGENGQVVLTPGWGQVKPRFEKRGLAFRKKDERATPYVYEILLDADSAGDAGWNLTEQWASEELGGSCPPCPGGEAPVPDHVVEGANGRVTKRSLEGHLPGGVFGMSASNDSETAQGTYDRAIRVAMSAKAHVGHLRFDFEDDSGSEEERQQPYVFIQASRLNWTGHVEINPEAREVSGSNSQRQDYLLGPARPESFRGYFVSRFSDDFASYGLTKGGRLLNGTHLEGKDVGAFVQFDSSVERVEVRTGVSFVSVEQARRNLDFGIPDGTPLESTIEDAKKAWLEKLDRVSISGVNKTDDDHDPRTIFYTALFHGLQYPNDYSEPAGDGLTRYYSGYTDSVHEDTGPYYQSWSIWDTFRAEHSLLTIFAPEHVNPMMRSLLKIYEWSGRLPIWANMVETNIMIATNADAVLANALERGFTDFNVSRAWEAVRANAYDPPERDTELLYFDRQPSTPHEARAGLTSYMANGWVANDGWAESASRTLDYAFNDWAAAIVASHAGDKASARELLERSGNYRHLWNNETEFMQARNANGTWANETWGWTEGDNWVYTFDVMHDVGGLASFFSRGREGMRDKLDEHFAEGHNLHSNEPSHHVPYMYSQLGYPWRAAEEIRRLTWDDYNATAAGLRGNEDLGQMSAWYVFSALGFYPVNPAGDEYIVGTPLFDEVKIRLPAGPEGCAQREKVLVIRAPGAARGKMYVKGLTVDGREIKKPVLKHKDIVEANVIEFRMSRHKTSWGREGTI</sequence>
<evidence type="ECO:0000313" key="5">
    <source>
        <dbReference type="Proteomes" id="UP000029964"/>
    </source>
</evidence>
<dbReference type="SUPFAM" id="SSF48208">
    <property type="entry name" value="Six-hairpin glycosidases"/>
    <property type="match status" value="1"/>
</dbReference>
<dbReference type="AlphaFoldDB" id="A0A086SYM5"/>
<dbReference type="HOGENOM" id="CLU_003690_2_1_1"/>
<dbReference type="Pfam" id="PF17678">
    <property type="entry name" value="Glyco_hydro_92N"/>
    <property type="match status" value="1"/>
</dbReference>
<dbReference type="GO" id="GO:0005975">
    <property type="term" value="P:carbohydrate metabolic process"/>
    <property type="evidence" value="ECO:0007669"/>
    <property type="project" value="InterPro"/>
</dbReference>
<keyword evidence="5" id="KW-1185">Reference proteome</keyword>
<feature type="chain" id="PRO_5001815235" evidence="1">
    <location>
        <begin position="20"/>
        <end position="844"/>
    </location>
</feature>
<dbReference type="NCBIfam" id="TIGR01180">
    <property type="entry name" value="aman2_put"/>
    <property type="match status" value="1"/>
</dbReference>